<name>A0A150JB61_9EURY</name>
<evidence type="ECO:0000256" key="1">
    <source>
        <dbReference type="SAM" id="Phobius"/>
    </source>
</evidence>
<evidence type="ECO:0008006" key="4">
    <source>
        <dbReference type="Google" id="ProtNLM"/>
    </source>
</evidence>
<protein>
    <recommendedName>
        <fullName evidence="4">CARDB domain-containing protein</fullName>
    </recommendedName>
</protein>
<dbReference type="Proteomes" id="UP000075578">
    <property type="component" value="Unassembled WGS sequence"/>
</dbReference>
<dbReference type="AlphaFoldDB" id="A0A150JB61"/>
<reference evidence="2 3" key="1">
    <citation type="journal article" date="2016" name="ISME J.">
        <title>Chasing the elusive Euryarchaeota class WSA2: genomes reveal a uniquely fastidious methyl-reducing methanogen.</title>
        <authorList>
            <person name="Nobu M.K."/>
            <person name="Narihiro T."/>
            <person name="Kuroda K."/>
            <person name="Mei R."/>
            <person name="Liu W.T."/>
        </authorList>
    </citation>
    <scope>NUCLEOTIDE SEQUENCE [LARGE SCALE GENOMIC DNA]</scope>
    <source>
        <strain evidence="2">U1lsi0528_Bin089</strain>
    </source>
</reference>
<keyword evidence="1" id="KW-0812">Transmembrane</keyword>
<proteinExistence type="predicted"/>
<keyword evidence="1" id="KW-0472">Membrane</keyword>
<evidence type="ECO:0000313" key="3">
    <source>
        <dbReference type="Proteomes" id="UP000075578"/>
    </source>
</evidence>
<comment type="caution">
    <text evidence="2">The sequence shown here is derived from an EMBL/GenBank/DDBJ whole genome shotgun (WGS) entry which is preliminary data.</text>
</comment>
<dbReference type="EMBL" id="LNGD01000001">
    <property type="protein sequence ID" value="KYC54440.1"/>
    <property type="molecule type" value="Genomic_DNA"/>
</dbReference>
<organism evidence="2 3">
    <name type="scientific">Candidatus Methanofastidiosum methylothiophilum</name>
    <dbReference type="NCBI Taxonomy" id="1705564"/>
    <lineage>
        <taxon>Archaea</taxon>
        <taxon>Methanobacteriati</taxon>
        <taxon>Methanobacteriota</taxon>
        <taxon>Stenosarchaea group</taxon>
        <taxon>Candidatus Methanofastidiosia</taxon>
        <taxon>Candidatus Methanofastidiosales</taxon>
        <taxon>Candidatus Methanofastidiosaceae</taxon>
        <taxon>Candidatus Methanofastidiosum</taxon>
    </lineage>
</organism>
<feature type="transmembrane region" description="Helical" evidence="1">
    <location>
        <begin position="296"/>
        <end position="320"/>
    </location>
</feature>
<sequence>MSLDINPKFLIPVKRDFMKKIAIVFFLLIILIQPVVAEYVDMNLTYPTESIKGEEIRITFEIINNSNDRLWDGKISIDDEFINKYKNYIHSEINYQNNPFQFSIVEPGRSVKDSFILSFDKEIPIDQVSFKIILKCGKGMCRGGCRPFYLEKTVNISLKEKRAEATIELDKNEYNIESGEKLEIPFIVKNIGDIQIRNVTVELKGDIVSDEKINIPYINPGIDSSNVLLVSLDKNFSNINLNPIIVVKFQDINGNEGLIYKNIKINIIEKIVEPESNISNLDTEKNEVEMKNSPPLMFYFLIFISIISIILVFGFVIYLIKG</sequence>
<keyword evidence="1" id="KW-1133">Transmembrane helix</keyword>
<accession>A0A150JB61</accession>
<gene>
    <name evidence="2" type="ORF">AMQ74_00045</name>
</gene>
<evidence type="ECO:0000313" key="2">
    <source>
        <dbReference type="EMBL" id="KYC54440.1"/>
    </source>
</evidence>